<keyword evidence="3 6" id="KW-0812">Transmembrane</keyword>
<feature type="transmembrane region" description="Helical" evidence="6">
    <location>
        <begin position="190"/>
        <end position="208"/>
    </location>
</feature>
<dbReference type="InterPro" id="IPR001123">
    <property type="entry name" value="LeuE-type"/>
</dbReference>
<evidence type="ECO:0000256" key="3">
    <source>
        <dbReference type="ARBA" id="ARBA00022692"/>
    </source>
</evidence>
<name>A0A4V3AUZ8_9BURK</name>
<evidence type="ECO:0000313" key="7">
    <source>
        <dbReference type="EMBL" id="TDK67278.1"/>
    </source>
</evidence>
<feature type="transmembrane region" description="Helical" evidence="6">
    <location>
        <begin position="44"/>
        <end position="69"/>
    </location>
</feature>
<dbReference type="RefSeq" id="WP_133326373.1">
    <property type="nucleotide sequence ID" value="NZ_SMYL01000002.1"/>
</dbReference>
<dbReference type="GO" id="GO:0015171">
    <property type="term" value="F:amino acid transmembrane transporter activity"/>
    <property type="evidence" value="ECO:0007669"/>
    <property type="project" value="TreeGrafter"/>
</dbReference>
<proteinExistence type="predicted"/>
<dbReference type="AlphaFoldDB" id="A0A4V3AUZ8"/>
<dbReference type="PANTHER" id="PTHR30086">
    <property type="entry name" value="ARGININE EXPORTER PROTEIN ARGO"/>
    <property type="match status" value="1"/>
</dbReference>
<sequence>MLLTPEQFFGFLTAALLITASPGPDNLMVLSMGVSRGRKQGVAFGLGCALGCLSHTILAALGISALISASPIAFTSLKIAGGLYLIYLGSQALRSRGIGHQIGAQNYPQDSLLKLFFKGLIANSINPKVVLFFLSFLPQFVIQQNGHIGLQTAQLGITFTAQAVVLFGLLGYFSGAVGQWLNKRPKAGLWLDRIAGSIFIALGLRLVLAR</sequence>
<keyword evidence="5 6" id="KW-0472">Membrane</keyword>
<dbReference type="Proteomes" id="UP000294829">
    <property type="component" value="Unassembled WGS sequence"/>
</dbReference>
<keyword evidence="8" id="KW-1185">Reference proteome</keyword>
<gene>
    <name evidence="7" type="ORF">E2I14_05825</name>
</gene>
<evidence type="ECO:0000256" key="1">
    <source>
        <dbReference type="ARBA" id="ARBA00004651"/>
    </source>
</evidence>
<dbReference type="GO" id="GO:0005886">
    <property type="term" value="C:plasma membrane"/>
    <property type="evidence" value="ECO:0007669"/>
    <property type="project" value="UniProtKB-SubCell"/>
</dbReference>
<evidence type="ECO:0000313" key="8">
    <source>
        <dbReference type="Proteomes" id="UP000294829"/>
    </source>
</evidence>
<dbReference type="OrthoDB" id="9804822at2"/>
<dbReference type="Pfam" id="PF01810">
    <property type="entry name" value="LysE"/>
    <property type="match status" value="1"/>
</dbReference>
<comment type="subcellular location">
    <subcellularLocation>
        <location evidence="1">Cell membrane</location>
        <topology evidence="1">Multi-pass membrane protein</topology>
    </subcellularLocation>
</comment>
<evidence type="ECO:0000256" key="6">
    <source>
        <dbReference type="SAM" id="Phobius"/>
    </source>
</evidence>
<dbReference type="EMBL" id="SMYL01000002">
    <property type="protein sequence ID" value="TDK67278.1"/>
    <property type="molecule type" value="Genomic_DNA"/>
</dbReference>
<organism evidence="7 8">
    <name type="scientific">Sapientia aquatica</name>
    <dbReference type="NCBI Taxonomy" id="1549640"/>
    <lineage>
        <taxon>Bacteria</taxon>
        <taxon>Pseudomonadati</taxon>
        <taxon>Pseudomonadota</taxon>
        <taxon>Betaproteobacteria</taxon>
        <taxon>Burkholderiales</taxon>
        <taxon>Oxalobacteraceae</taxon>
        <taxon>Sapientia</taxon>
    </lineage>
</organism>
<dbReference type="PANTHER" id="PTHR30086:SF20">
    <property type="entry name" value="ARGININE EXPORTER PROTEIN ARGO-RELATED"/>
    <property type="match status" value="1"/>
</dbReference>
<feature type="transmembrane region" description="Helical" evidence="6">
    <location>
        <begin position="157"/>
        <end position="178"/>
    </location>
</feature>
<evidence type="ECO:0000256" key="2">
    <source>
        <dbReference type="ARBA" id="ARBA00022475"/>
    </source>
</evidence>
<accession>A0A4V3AUZ8</accession>
<keyword evidence="4 6" id="KW-1133">Transmembrane helix</keyword>
<evidence type="ECO:0000256" key="5">
    <source>
        <dbReference type="ARBA" id="ARBA00023136"/>
    </source>
</evidence>
<comment type="caution">
    <text evidence="7">The sequence shown here is derived from an EMBL/GenBank/DDBJ whole genome shotgun (WGS) entry which is preliminary data.</text>
</comment>
<protein>
    <submittedName>
        <fullName evidence="7">LysE family translocator</fullName>
    </submittedName>
</protein>
<feature type="transmembrane region" description="Helical" evidence="6">
    <location>
        <begin position="115"/>
        <end position="137"/>
    </location>
</feature>
<evidence type="ECO:0000256" key="4">
    <source>
        <dbReference type="ARBA" id="ARBA00022989"/>
    </source>
</evidence>
<dbReference type="PIRSF" id="PIRSF006324">
    <property type="entry name" value="LeuE"/>
    <property type="match status" value="1"/>
</dbReference>
<keyword evidence="2" id="KW-1003">Cell membrane</keyword>
<reference evidence="7 8" key="1">
    <citation type="submission" date="2019-03" db="EMBL/GenBank/DDBJ databases">
        <title>Sapientia aquatica gen. nov., sp. nov., isolated from a crater lake.</title>
        <authorList>
            <person name="Felfoldi T."/>
            <person name="Szabo A."/>
            <person name="Toth E."/>
            <person name="Schumann P."/>
            <person name="Keki Z."/>
            <person name="Marialigeti K."/>
            <person name="Mathe I."/>
        </authorList>
    </citation>
    <scope>NUCLEOTIDE SEQUENCE [LARGE SCALE GENOMIC DNA]</scope>
    <source>
        <strain evidence="7 8">SA-152</strain>
    </source>
</reference>